<name>A0A6N2K1P7_SALVM</name>
<proteinExistence type="predicted"/>
<dbReference type="EMBL" id="CAADRP010000025">
    <property type="protein sequence ID" value="VFU21919.1"/>
    <property type="molecule type" value="Genomic_DNA"/>
</dbReference>
<sequence length="95" mass="11174">MFLSPDKVSDGWRDGKHPKHYELFKEPYYSSPLATSIEDKTDPFSHMLPQPTIVRVFGEDPPFFMDLVRRYKLAVEFIFNSKSRLTCSIITMFHN</sequence>
<accession>A0A6N2K1P7</accession>
<dbReference type="AlphaFoldDB" id="A0A6N2K1P7"/>
<protein>
    <submittedName>
        <fullName evidence="1">Uncharacterized protein</fullName>
    </submittedName>
</protein>
<gene>
    <name evidence="1" type="ORF">SVIM_LOCUS18145</name>
</gene>
<evidence type="ECO:0000313" key="1">
    <source>
        <dbReference type="EMBL" id="VFU21919.1"/>
    </source>
</evidence>
<reference evidence="1" key="1">
    <citation type="submission" date="2019-03" db="EMBL/GenBank/DDBJ databases">
        <authorList>
            <person name="Mank J."/>
            <person name="Almeida P."/>
        </authorList>
    </citation>
    <scope>NUCLEOTIDE SEQUENCE</scope>
    <source>
        <strain evidence="1">78183</strain>
    </source>
</reference>
<organism evidence="1">
    <name type="scientific">Salix viminalis</name>
    <name type="common">Common osier</name>
    <name type="synonym">Basket willow</name>
    <dbReference type="NCBI Taxonomy" id="40686"/>
    <lineage>
        <taxon>Eukaryota</taxon>
        <taxon>Viridiplantae</taxon>
        <taxon>Streptophyta</taxon>
        <taxon>Embryophyta</taxon>
        <taxon>Tracheophyta</taxon>
        <taxon>Spermatophyta</taxon>
        <taxon>Magnoliopsida</taxon>
        <taxon>eudicotyledons</taxon>
        <taxon>Gunneridae</taxon>
        <taxon>Pentapetalae</taxon>
        <taxon>rosids</taxon>
        <taxon>fabids</taxon>
        <taxon>Malpighiales</taxon>
        <taxon>Salicaceae</taxon>
        <taxon>Saliceae</taxon>
        <taxon>Salix</taxon>
    </lineage>
</organism>